<dbReference type="EMBL" id="JACVVX010000021">
    <property type="protein sequence ID" value="MBD0417575.1"/>
    <property type="molecule type" value="Genomic_DNA"/>
</dbReference>
<dbReference type="RefSeq" id="WP_188167012.1">
    <property type="nucleotide sequence ID" value="NZ_JACVVX010000021.1"/>
</dbReference>
<protein>
    <submittedName>
        <fullName evidence="1">Uncharacterized protein</fullName>
    </submittedName>
</protein>
<comment type="caution">
    <text evidence="1">The sequence shown here is derived from an EMBL/GenBank/DDBJ whole genome shotgun (WGS) entry which is preliminary data.</text>
</comment>
<sequence length="73" mass="8314">MVDLGLPRRKKIARLPGLRFKPRNRCGEIVGSHRQLCLSVDVGANGDQGEQTSDKPRCPTGCNLPFRWRHNRF</sequence>
<proteinExistence type="predicted"/>
<name>A0A8J6Q5S1_9HYPH</name>
<evidence type="ECO:0000313" key="1">
    <source>
        <dbReference type="EMBL" id="MBD0417575.1"/>
    </source>
</evidence>
<keyword evidence="2" id="KW-1185">Reference proteome</keyword>
<accession>A0A8J6Q5S1</accession>
<dbReference type="Proteomes" id="UP000643405">
    <property type="component" value="Unassembled WGS sequence"/>
</dbReference>
<dbReference type="AlphaFoldDB" id="A0A8J6Q5S1"/>
<evidence type="ECO:0000313" key="2">
    <source>
        <dbReference type="Proteomes" id="UP000643405"/>
    </source>
</evidence>
<gene>
    <name evidence="1" type="ORF">ICI42_23355</name>
</gene>
<reference evidence="1" key="1">
    <citation type="submission" date="2020-09" db="EMBL/GenBank/DDBJ databases">
        <title>Genome seq and assembly of Tianweitania sp.</title>
        <authorList>
            <person name="Chhetri G."/>
        </authorList>
    </citation>
    <scope>NUCLEOTIDE SEQUENCE</scope>
    <source>
        <strain evidence="1">Rool2</strain>
    </source>
</reference>
<organism evidence="1 2">
    <name type="scientific">Oryzicola mucosus</name>
    <dbReference type="NCBI Taxonomy" id="2767425"/>
    <lineage>
        <taxon>Bacteria</taxon>
        <taxon>Pseudomonadati</taxon>
        <taxon>Pseudomonadota</taxon>
        <taxon>Alphaproteobacteria</taxon>
        <taxon>Hyphomicrobiales</taxon>
        <taxon>Phyllobacteriaceae</taxon>
        <taxon>Oryzicola</taxon>
    </lineage>
</organism>